<name>A0A151WXU3_9HYME</name>
<keyword evidence="8" id="KW-0472">Membrane</keyword>
<dbReference type="InterPro" id="IPR002429">
    <property type="entry name" value="CcO_II-like_C"/>
</dbReference>
<reference evidence="12 13" key="1">
    <citation type="submission" date="2015-09" db="EMBL/GenBank/DDBJ databases">
        <title>Trachymyrmex zeteki WGS genome.</title>
        <authorList>
            <person name="Nygaard S."/>
            <person name="Hu H."/>
            <person name="Boomsma J."/>
            <person name="Zhang G."/>
        </authorList>
    </citation>
    <scope>NUCLEOTIDE SEQUENCE [LARGE SCALE GENOMIC DNA]</scope>
    <source>
        <strain evidence="12">Tzet28-1</strain>
        <tissue evidence="12">Whole body</tissue>
    </source>
</reference>
<evidence type="ECO:0000256" key="1">
    <source>
        <dbReference type="ARBA" id="ARBA00001935"/>
    </source>
</evidence>
<gene>
    <name evidence="12" type="ORF">ALC60_08193</name>
</gene>
<dbReference type="Pfam" id="PF00116">
    <property type="entry name" value="COX2"/>
    <property type="match status" value="1"/>
</dbReference>
<evidence type="ECO:0000256" key="9">
    <source>
        <dbReference type="ARBA" id="ARBA00031389"/>
    </source>
</evidence>
<comment type="similarity">
    <text evidence="3">Belongs to the cytochrome c oxidase subunit 2 family.</text>
</comment>
<evidence type="ECO:0000256" key="6">
    <source>
        <dbReference type="ARBA" id="ARBA00023008"/>
    </source>
</evidence>
<protein>
    <recommendedName>
        <fullName evidence="4">cytochrome-c oxidase</fullName>
        <ecNumber evidence="4">7.1.1.9</ecNumber>
    </recommendedName>
    <alternativeName>
        <fullName evidence="9">Cytochrome c oxidase polypeptide II</fullName>
    </alternativeName>
</protein>
<dbReference type="AlphaFoldDB" id="A0A151WXU3"/>
<comment type="cofactor">
    <cofactor evidence="1">
        <name>Cu cation</name>
        <dbReference type="ChEBI" id="CHEBI:23378"/>
    </cofactor>
</comment>
<dbReference type="InterPro" id="IPR008972">
    <property type="entry name" value="Cupredoxin"/>
</dbReference>
<dbReference type="PANTHER" id="PTHR22888:SF9">
    <property type="entry name" value="CYTOCHROME C OXIDASE SUBUNIT 2"/>
    <property type="match status" value="1"/>
</dbReference>
<keyword evidence="6" id="KW-0186">Copper</keyword>
<dbReference type="EMBL" id="KQ982659">
    <property type="protein sequence ID" value="KYQ52683.1"/>
    <property type="molecule type" value="Genomic_DNA"/>
</dbReference>
<evidence type="ECO:0000313" key="12">
    <source>
        <dbReference type="EMBL" id="KYQ52683.1"/>
    </source>
</evidence>
<keyword evidence="5" id="KW-0460">Magnesium</keyword>
<dbReference type="Gene3D" id="2.60.40.420">
    <property type="entry name" value="Cupredoxins - blue copper proteins"/>
    <property type="match status" value="1"/>
</dbReference>
<evidence type="ECO:0000256" key="7">
    <source>
        <dbReference type="ARBA" id="ARBA00023128"/>
    </source>
</evidence>
<comment type="catalytic activity">
    <reaction evidence="10">
        <text>4 Fe(II)-[cytochrome c] + O2 + 8 H(+)(in) = 4 Fe(III)-[cytochrome c] + 2 H2O + 4 H(+)(out)</text>
        <dbReference type="Rhea" id="RHEA:11436"/>
        <dbReference type="Rhea" id="RHEA-COMP:10350"/>
        <dbReference type="Rhea" id="RHEA-COMP:14399"/>
        <dbReference type="ChEBI" id="CHEBI:15377"/>
        <dbReference type="ChEBI" id="CHEBI:15378"/>
        <dbReference type="ChEBI" id="CHEBI:15379"/>
        <dbReference type="ChEBI" id="CHEBI:29033"/>
        <dbReference type="ChEBI" id="CHEBI:29034"/>
        <dbReference type="EC" id="7.1.1.9"/>
    </reaction>
    <physiologicalReaction direction="left-to-right" evidence="10">
        <dbReference type="Rhea" id="RHEA:11437"/>
    </physiologicalReaction>
</comment>
<dbReference type="STRING" id="64791.A0A151WXU3"/>
<dbReference type="PRINTS" id="PR01166">
    <property type="entry name" value="CYCOXIDASEII"/>
</dbReference>
<comment type="subcellular location">
    <subcellularLocation>
        <location evidence="2">Mitochondrion membrane</location>
        <topology evidence="2">Multi-pass membrane protein</topology>
    </subcellularLocation>
</comment>
<dbReference type="GO" id="GO:0005507">
    <property type="term" value="F:copper ion binding"/>
    <property type="evidence" value="ECO:0007669"/>
    <property type="project" value="InterPro"/>
</dbReference>
<dbReference type="GO" id="GO:0042773">
    <property type="term" value="P:ATP synthesis coupled electron transport"/>
    <property type="evidence" value="ECO:0007669"/>
    <property type="project" value="TreeGrafter"/>
</dbReference>
<evidence type="ECO:0000256" key="4">
    <source>
        <dbReference type="ARBA" id="ARBA00012949"/>
    </source>
</evidence>
<evidence type="ECO:0000313" key="13">
    <source>
        <dbReference type="Proteomes" id="UP000075809"/>
    </source>
</evidence>
<proteinExistence type="inferred from homology"/>
<evidence type="ECO:0000256" key="5">
    <source>
        <dbReference type="ARBA" id="ARBA00022842"/>
    </source>
</evidence>
<sequence length="55" mass="6397">MDSTPGRLNQAQILLRRPGVYFGQCSEICGINHRFMPISVESTRMANFKKWLFCF</sequence>
<dbReference type="EC" id="7.1.1.9" evidence="4"/>
<evidence type="ECO:0000256" key="10">
    <source>
        <dbReference type="ARBA" id="ARBA00049512"/>
    </source>
</evidence>
<feature type="domain" description="Cytochrome oxidase subunit II copper A binding" evidence="11">
    <location>
        <begin position="1"/>
        <end position="54"/>
    </location>
</feature>
<keyword evidence="7" id="KW-0496">Mitochondrion</keyword>
<evidence type="ECO:0000256" key="8">
    <source>
        <dbReference type="ARBA" id="ARBA00023136"/>
    </source>
</evidence>
<dbReference type="PANTHER" id="PTHR22888">
    <property type="entry name" value="CYTOCHROME C OXIDASE, SUBUNIT II"/>
    <property type="match status" value="1"/>
</dbReference>
<evidence type="ECO:0000259" key="11">
    <source>
        <dbReference type="PROSITE" id="PS50857"/>
    </source>
</evidence>
<accession>A0A151WXU3</accession>
<dbReference type="Proteomes" id="UP000075809">
    <property type="component" value="Unassembled WGS sequence"/>
</dbReference>
<dbReference type="GO" id="GO:0031966">
    <property type="term" value="C:mitochondrial membrane"/>
    <property type="evidence" value="ECO:0007669"/>
    <property type="project" value="UniProtKB-SubCell"/>
</dbReference>
<keyword evidence="13" id="KW-1185">Reference proteome</keyword>
<dbReference type="GO" id="GO:0004129">
    <property type="term" value="F:cytochrome-c oxidase activity"/>
    <property type="evidence" value="ECO:0007669"/>
    <property type="project" value="UniProtKB-EC"/>
</dbReference>
<dbReference type="PROSITE" id="PS50857">
    <property type="entry name" value="COX2_CUA"/>
    <property type="match status" value="1"/>
</dbReference>
<evidence type="ECO:0000256" key="3">
    <source>
        <dbReference type="ARBA" id="ARBA00007866"/>
    </source>
</evidence>
<dbReference type="InterPro" id="IPR045187">
    <property type="entry name" value="CcO_II"/>
</dbReference>
<evidence type="ECO:0000256" key="2">
    <source>
        <dbReference type="ARBA" id="ARBA00004225"/>
    </source>
</evidence>
<organism evidence="12 13">
    <name type="scientific">Mycetomoellerius zeteki</name>
    <dbReference type="NCBI Taxonomy" id="64791"/>
    <lineage>
        <taxon>Eukaryota</taxon>
        <taxon>Metazoa</taxon>
        <taxon>Ecdysozoa</taxon>
        <taxon>Arthropoda</taxon>
        <taxon>Hexapoda</taxon>
        <taxon>Insecta</taxon>
        <taxon>Pterygota</taxon>
        <taxon>Neoptera</taxon>
        <taxon>Endopterygota</taxon>
        <taxon>Hymenoptera</taxon>
        <taxon>Apocrita</taxon>
        <taxon>Aculeata</taxon>
        <taxon>Formicoidea</taxon>
        <taxon>Formicidae</taxon>
        <taxon>Myrmicinae</taxon>
        <taxon>Mycetomoellerius</taxon>
    </lineage>
</organism>
<dbReference type="SUPFAM" id="SSF49503">
    <property type="entry name" value="Cupredoxins"/>
    <property type="match status" value="1"/>
</dbReference>